<dbReference type="Pfam" id="PF10294">
    <property type="entry name" value="Methyltransf_16"/>
    <property type="match status" value="1"/>
</dbReference>
<dbReference type="OrthoDB" id="407325at2759"/>
<accession>A0A3P7NKG8</accession>
<organism evidence="1 2">
    <name type="scientific">Dibothriocephalus latus</name>
    <name type="common">Fish tapeworm</name>
    <name type="synonym">Diphyllobothrium latum</name>
    <dbReference type="NCBI Taxonomy" id="60516"/>
    <lineage>
        <taxon>Eukaryota</taxon>
        <taxon>Metazoa</taxon>
        <taxon>Spiralia</taxon>
        <taxon>Lophotrochozoa</taxon>
        <taxon>Platyhelminthes</taxon>
        <taxon>Cestoda</taxon>
        <taxon>Eucestoda</taxon>
        <taxon>Diphyllobothriidea</taxon>
        <taxon>Diphyllobothriidae</taxon>
        <taxon>Dibothriocephalus</taxon>
    </lineage>
</organism>
<sequence>MSGEREREKYDSTYLKSTSGAYHLLKNHTTEKLKQCSDSKNNVLRIFLSAELGAGTGLCGLTALKCGAAWTTFSDLHDELIVESLNDSCRKNDVTTFNFIASDWNDVPSELLNVDFDLILAADCMFDKKGTFFLDLTIEYAIRPTSVVCEVVVHRARDLSFWVDLIYTCCSNYLVFLYIARLTVYTFGRISIVCKGLRLVEAPFHDTMPTLKFYVILPSSEQVRNYKCSSPS</sequence>
<dbReference type="Gene3D" id="3.40.50.150">
    <property type="entry name" value="Vaccinia Virus protein VP39"/>
    <property type="match status" value="1"/>
</dbReference>
<dbReference type="AlphaFoldDB" id="A0A3P7NKG8"/>
<evidence type="ECO:0000313" key="2">
    <source>
        <dbReference type="Proteomes" id="UP000281553"/>
    </source>
</evidence>
<dbReference type="InterPro" id="IPR019410">
    <property type="entry name" value="Methyltransf_16"/>
</dbReference>
<dbReference type="InterPro" id="IPR029063">
    <property type="entry name" value="SAM-dependent_MTases_sf"/>
</dbReference>
<proteinExistence type="predicted"/>
<protein>
    <submittedName>
        <fullName evidence="1">Uncharacterized protein</fullName>
    </submittedName>
</protein>
<keyword evidence="2" id="KW-1185">Reference proteome</keyword>
<dbReference type="PANTHER" id="PTHR14614">
    <property type="entry name" value="HEPATOCELLULAR CARCINOMA-ASSOCIATED ANTIGEN"/>
    <property type="match status" value="1"/>
</dbReference>
<dbReference type="SUPFAM" id="SSF53335">
    <property type="entry name" value="S-adenosyl-L-methionine-dependent methyltransferases"/>
    <property type="match status" value="1"/>
</dbReference>
<reference evidence="1 2" key="1">
    <citation type="submission" date="2018-11" db="EMBL/GenBank/DDBJ databases">
        <authorList>
            <consortium name="Pathogen Informatics"/>
        </authorList>
    </citation>
    <scope>NUCLEOTIDE SEQUENCE [LARGE SCALE GENOMIC DNA]</scope>
</reference>
<evidence type="ECO:0000313" key="1">
    <source>
        <dbReference type="EMBL" id="VDN36078.1"/>
    </source>
</evidence>
<name>A0A3P7NKG8_DIBLA</name>
<dbReference type="Proteomes" id="UP000281553">
    <property type="component" value="Unassembled WGS sequence"/>
</dbReference>
<dbReference type="EMBL" id="UYRU01088220">
    <property type="protein sequence ID" value="VDN36078.1"/>
    <property type="molecule type" value="Genomic_DNA"/>
</dbReference>
<gene>
    <name evidence="1" type="ORF">DILT_LOCUS16940</name>
</gene>